<evidence type="ECO:0000256" key="1">
    <source>
        <dbReference type="ARBA" id="ARBA00004567"/>
    </source>
</evidence>
<reference evidence="10" key="1">
    <citation type="submission" date="2016-01" db="EMBL/GenBank/DDBJ databases">
        <title>Reference transcriptome for the parasite Schistocephalus solidus: insights into the molecular evolution of parasitism.</title>
        <authorList>
            <person name="Hebert F.O."/>
            <person name="Grambauer S."/>
            <person name="Barber I."/>
            <person name="Landry C.R."/>
            <person name="Aubin-Horth N."/>
        </authorList>
    </citation>
    <scope>NUCLEOTIDE SEQUENCE</scope>
</reference>
<evidence type="ECO:0000256" key="7">
    <source>
        <dbReference type="ARBA" id="ARBA00023132"/>
    </source>
</evidence>
<dbReference type="GO" id="GO:0006406">
    <property type="term" value="P:mRNA export from nucleus"/>
    <property type="evidence" value="ECO:0007669"/>
    <property type="project" value="TreeGrafter"/>
</dbReference>
<evidence type="ECO:0000256" key="9">
    <source>
        <dbReference type="RuleBase" id="RU365073"/>
    </source>
</evidence>
<keyword evidence="6 9" id="KW-0811">Translocation</keyword>
<evidence type="ECO:0000256" key="5">
    <source>
        <dbReference type="ARBA" id="ARBA00022927"/>
    </source>
</evidence>
<keyword evidence="9" id="KW-0472">Membrane</keyword>
<dbReference type="PANTHER" id="PTHR13373">
    <property type="entry name" value="FROUNT PROTEIN-RELATED"/>
    <property type="match status" value="1"/>
</dbReference>
<dbReference type="EMBL" id="GEEE01005557">
    <property type="protein sequence ID" value="JAP57668.1"/>
    <property type="molecule type" value="Transcribed_RNA"/>
</dbReference>
<keyword evidence="8 9" id="KW-0539">Nucleus</keyword>
<comment type="subunit">
    <text evidence="9">Component of the nuclear pore complex (NPC).</text>
</comment>
<evidence type="ECO:0000313" key="10">
    <source>
        <dbReference type="EMBL" id="JAP57668.1"/>
    </source>
</evidence>
<comment type="function">
    <text evidence="9">Functions as a component of the nuclear pore complex (NPC).</text>
</comment>
<dbReference type="PANTHER" id="PTHR13373:SF21">
    <property type="entry name" value="NUCLEAR PORE COMPLEX PROTEIN NUP85"/>
    <property type="match status" value="1"/>
</dbReference>
<accession>A0A0X3Q1J6</accession>
<evidence type="ECO:0000256" key="2">
    <source>
        <dbReference type="ARBA" id="ARBA00005573"/>
    </source>
</evidence>
<comment type="similarity">
    <text evidence="2 9">Belongs to the nucleoporin Nup85 family.</text>
</comment>
<keyword evidence="4 9" id="KW-0509">mRNA transport</keyword>
<dbReference type="Pfam" id="PF07575">
    <property type="entry name" value="Nucleopor_Nup85"/>
    <property type="match status" value="1"/>
</dbReference>
<keyword evidence="7 9" id="KW-0906">Nuclear pore complex</keyword>
<dbReference type="InterPro" id="IPR011502">
    <property type="entry name" value="Nucleoporin_Nup85"/>
</dbReference>
<evidence type="ECO:0000256" key="4">
    <source>
        <dbReference type="ARBA" id="ARBA00022816"/>
    </source>
</evidence>
<dbReference type="GO" id="GO:0031080">
    <property type="term" value="C:nuclear pore outer ring"/>
    <property type="evidence" value="ECO:0007669"/>
    <property type="project" value="TreeGrafter"/>
</dbReference>
<evidence type="ECO:0000256" key="3">
    <source>
        <dbReference type="ARBA" id="ARBA00022448"/>
    </source>
</evidence>
<gene>
    <name evidence="10" type="primary">NUP85</name>
    <name evidence="10" type="ORF">TR153084</name>
</gene>
<keyword evidence="3 9" id="KW-0813">Transport</keyword>
<dbReference type="GO" id="GO:0006606">
    <property type="term" value="P:protein import into nucleus"/>
    <property type="evidence" value="ECO:0007669"/>
    <property type="project" value="TreeGrafter"/>
</dbReference>
<organism evidence="10">
    <name type="scientific">Schistocephalus solidus</name>
    <name type="common">Tapeworm</name>
    <dbReference type="NCBI Taxonomy" id="70667"/>
    <lineage>
        <taxon>Eukaryota</taxon>
        <taxon>Metazoa</taxon>
        <taxon>Spiralia</taxon>
        <taxon>Lophotrochozoa</taxon>
        <taxon>Platyhelminthes</taxon>
        <taxon>Cestoda</taxon>
        <taxon>Eucestoda</taxon>
        <taxon>Diphyllobothriidea</taxon>
        <taxon>Diphyllobothriidae</taxon>
        <taxon>Schistocephalus</taxon>
    </lineage>
</organism>
<name>A0A0X3Q1J6_SCHSO</name>
<evidence type="ECO:0000256" key="6">
    <source>
        <dbReference type="ARBA" id="ARBA00023010"/>
    </source>
</evidence>
<dbReference type="GO" id="GO:0045893">
    <property type="term" value="P:positive regulation of DNA-templated transcription"/>
    <property type="evidence" value="ECO:0007669"/>
    <property type="project" value="TreeGrafter"/>
</dbReference>
<feature type="non-terminal residue" evidence="10">
    <location>
        <position position="1"/>
    </location>
</feature>
<protein>
    <recommendedName>
        <fullName evidence="9">Nuclear pore complex protein Nup85</fullName>
    </recommendedName>
</protein>
<proteinExistence type="inferred from homology"/>
<dbReference type="AlphaFoldDB" id="A0A0X3Q1J6"/>
<sequence length="812" mass="90736">GFMRRTTSLAKRQNTITFVMSVTYTCEIPTEGHLTFQWSGVQTIQVFKTLKKIDEIVPHNVATIYEVKCSPTSMGNGFMRRLIRASYDIFRATQACSNKEDLLRLSQQYRTALAMCLQEICEFLEFCRDISAEQEMFLAAEGELIKAYELVWHLAEVVLFQVSSPGYLAYSLVSWHFVQSQDAANIARNILATCGRTRETYSFFADTGDELFTRFWPTVLTLVLQARTIEAAALLAAHPSANSTAFRSIRQLLNNMPFSESGSSVSAAETMEDATTRRGAWEFWQRTCFQRLSEGDFGQGSGDSSSEMSYLHLIASILAGRQAIWDDVRIVEACGQPNNWYFRLTAWIFYTARFVGPDLLLPLVEQWRQTYPPQTKSPNSPLDEVIDKLVISIFSADIISLLNTAGEKFSNWWLVAHMSNFLKRLCPKIFESEVSQGNVNPIKESVHVKLEDISTDDIDGARVYSLLSDFFLFGYAESLASEPGLLSVALGYLDYCSSAAAARGAQASLIAQVRPSTTRMTNLLIQEARRRGLHNTADEIARVKVASLRPLMNLFDAASGSQQPVVSVSRTDNAGTVSPVCSALGWAILAQNRDLVTQLVTRLLWAGMPRLGSLVSFQLSWKRSRCVREVATIVSCLFGGGCHQIWLALSPEIAFLVRYAELQQILVDKKIQAAVNTVLDLLTANSVSDGSVFEKPNKSKELDSTACQRKWSPHLPVHFQLHLLMLIKPHLTDVSCLRRDQIELLTVMVTDLRASIGLMLLDRSLDPNVAALNDWFFGLHDLLARARAVVILRGKGSPNPNWIHPFSDVGFE</sequence>
<dbReference type="GO" id="GO:0017056">
    <property type="term" value="F:structural constituent of nuclear pore"/>
    <property type="evidence" value="ECO:0007669"/>
    <property type="project" value="TreeGrafter"/>
</dbReference>
<keyword evidence="5 9" id="KW-0653">Protein transport</keyword>
<comment type="subcellular location">
    <subcellularLocation>
        <location evidence="1 9">Nucleus</location>
        <location evidence="1 9">Nuclear pore complex</location>
    </subcellularLocation>
</comment>
<dbReference type="GO" id="GO:0031965">
    <property type="term" value="C:nuclear membrane"/>
    <property type="evidence" value="ECO:0007669"/>
    <property type="project" value="UniProtKB-UniRule"/>
</dbReference>
<evidence type="ECO:0000256" key="8">
    <source>
        <dbReference type="ARBA" id="ARBA00023242"/>
    </source>
</evidence>